<dbReference type="SMR" id="M0BG40"/>
<sequence>MQCGSGSGVALMRPVSRRRLLQLGGATGLAGLASAGVAGRSNSDDLLQDHEGPDLEKYVQPLPILDERDPDDWVGIGQYHNLEITEFTQQLHPDLPETTLWGFDGQFPGPIIPGFRGLQLAVEVDNDGLPDEHLLSVDERIAGTTTANYPGHDDPVPEVRNSIHFHGLAVQAASDGQADMWVSPDGVTGPRRSRDVQVIPNQQPRLSTTYHDHTRAISRLNNYAGVVGPYLVRDGSERQLELPTGEYDVTLVLADRSFTDDGALYYPDEFVPMFGGEKATVNGAIWPYMEVEPRRYRFRILNPSNGRTWGLRLRNEADDSEEVPEMTQLSAGHGYLEDVVGVGPYGDLGTLLLSPFERAEVVIDFADFPGETFTVTNHALFPYPHGDHHNPNTSSPAPDLDEVMQFRVSRERVDDPSRDPHEIEFPTPERPDPADAVETREITMQMDMNEAPMFHTLNDRGPFDDVAIRPQLGSTETWELKNDTMQSHPIHLHLVRFWVEGRKDLGADEFQDPRPNERSGKDTVMVMPNQNVKLTVAFDDYAGTYPFHCHNLEHEDNAMMRPLEVVDEDSDE</sequence>
<evidence type="ECO:0000256" key="6">
    <source>
        <dbReference type="ARBA" id="ARBA00043090"/>
    </source>
</evidence>
<evidence type="ECO:0000259" key="9">
    <source>
        <dbReference type="Pfam" id="PF07731"/>
    </source>
</evidence>
<dbReference type="EMBL" id="AOIQ01000017">
    <property type="protein sequence ID" value="ELZ09422.1"/>
    <property type="molecule type" value="Genomic_DNA"/>
</dbReference>
<dbReference type="AlphaFoldDB" id="M0BG40"/>
<dbReference type="PROSITE" id="PS51318">
    <property type="entry name" value="TAT"/>
    <property type="match status" value="1"/>
</dbReference>
<evidence type="ECO:0000256" key="4">
    <source>
        <dbReference type="ARBA" id="ARBA00041027"/>
    </source>
</evidence>
<evidence type="ECO:0000313" key="10">
    <source>
        <dbReference type="EMBL" id="ELZ09422.1"/>
    </source>
</evidence>
<dbReference type="GO" id="GO:0005507">
    <property type="term" value="F:copper ion binding"/>
    <property type="evidence" value="ECO:0007669"/>
    <property type="project" value="InterPro"/>
</dbReference>
<dbReference type="Pfam" id="PF07731">
    <property type="entry name" value="Cu-oxidase_2"/>
    <property type="match status" value="1"/>
</dbReference>
<dbReference type="InterPro" id="IPR008972">
    <property type="entry name" value="Cupredoxin"/>
</dbReference>
<comment type="caution">
    <text evidence="10">The sequence shown here is derived from an EMBL/GenBank/DDBJ whole genome shotgun (WGS) entry which is preliminary data.</text>
</comment>
<comment type="subunit">
    <text evidence="1">Monomer.</text>
</comment>
<evidence type="ECO:0000256" key="2">
    <source>
        <dbReference type="ARBA" id="ARBA00022723"/>
    </source>
</evidence>
<accession>M0BG40</accession>
<organism evidence="10 11">
    <name type="scientific">Halovivax asiaticus JCM 14624</name>
    <dbReference type="NCBI Taxonomy" id="1227490"/>
    <lineage>
        <taxon>Archaea</taxon>
        <taxon>Methanobacteriati</taxon>
        <taxon>Methanobacteriota</taxon>
        <taxon>Stenosarchaea group</taxon>
        <taxon>Halobacteria</taxon>
        <taxon>Halobacteriales</taxon>
        <taxon>Natrialbaceae</taxon>
        <taxon>Halovivax</taxon>
    </lineage>
</organism>
<dbReference type="InterPro" id="IPR011706">
    <property type="entry name" value="Cu-oxidase_C"/>
</dbReference>
<dbReference type="Gene3D" id="2.60.40.420">
    <property type="entry name" value="Cupredoxins - blue copper proteins"/>
    <property type="match status" value="3"/>
</dbReference>
<evidence type="ECO:0000256" key="1">
    <source>
        <dbReference type="ARBA" id="ARBA00011245"/>
    </source>
</evidence>
<dbReference type="PATRIC" id="fig|1227490.4.peg.2326"/>
<evidence type="ECO:0000256" key="5">
    <source>
        <dbReference type="ARBA" id="ARBA00042896"/>
    </source>
</evidence>
<dbReference type="PANTHER" id="PTHR48267:SF1">
    <property type="entry name" value="BILIRUBIN OXIDASE"/>
    <property type="match status" value="1"/>
</dbReference>
<dbReference type="InterPro" id="IPR006311">
    <property type="entry name" value="TAT_signal"/>
</dbReference>
<dbReference type="PROSITE" id="PS00080">
    <property type="entry name" value="MULTICOPPER_OXIDASE2"/>
    <property type="match status" value="1"/>
</dbReference>
<feature type="domain" description="Plastocyanin-like" evidence="9">
    <location>
        <begin position="442"/>
        <end position="567"/>
    </location>
</feature>
<gene>
    <name evidence="10" type="ORF">C479_11400</name>
</gene>
<dbReference type="EC" id="1.16.3.4" evidence="3"/>
<dbReference type="PANTHER" id="PTHR48267">
    <property type="entry name" value="CUPREDOXIN SUPERFAMILY PROTEIN"/>
    <property type="match status" value="1"/>
</dbReference>
<dbReference type="Proteomes" id="UP000011560">
    <property type="component" value="Unassembled WGS sequence"/>
</dbReference>
<evidence type="ECO:0000256" key="8">
    <source>
        <dbReference type="SAM" id="MobiDB-lite"/>
    </source>
</evidence>
<dbReference type="STRING" id="1227490.C479_11400"/>
<dbReference type="SUPFAM" id="SSF49503">
    <property type="entry name" value="Cupredoxins"/>
    <property type="match status" value="3"/>
</dbReference>
<reference evidence="10 11" key="1">
    <citation type="journal article" date="2014" name="PLoS Genet.">
        <title>Phylogenetically driven sequencing of extremely halophilic archaea reveals strategies for static and dynamic osmo-response.</title>
        <authorList>
            <person name="Becker E.A."/>
            <person name="Seitzer P.M."/>
            <person name="Tritt A."/>
            <person name="Larsen D."/>
            <person name="Krusor M."/>
            <person name="Yao A.I."/>
            <person name="Wu D."/>
            <person name="Madern D."/>
            <person name="Eisen J.A."/>
            <person name="Darling A.E."/>
            <person name="Facciotti M.T."/>
        </authorList>
    </citation>
    <scope>NUCLEOTIDE SEQUENCE [LARGE SCALE GENOMIC DNA]</scope>
    <source>
        <strain evidence="10 11">JCM 14624</strain>
    </source>
</reference>
<protein>
    <recommendedName>
        <fullName evidence="4">Multicopper oxidase CueO</fullName>
        <ecNumber evidence="3">1.16.3.4</ecNumber>
    </recommendedName>
    <alternativeName>
        <fullName evidence="5">Copper efflux oxidase</fullName>
    </alternativeName>
    <alternativeName>
        <fullName evidence="6">Cuprous oxidase</fullName>
    </alternativeName>
</protein>
<dbReference type="CDD" id="cd13844">
    <property type="entry name" value="CuRO_1_BOD_CotA_like"/>
    <property type="match status" value="1"/>
</dbReference>
<keyword evidence="2" id="KW-0479">Metal-binding</keyword>
<evidence type="ECO:0000313" key="11">
    <source>
        <dbReference type="Proteomes" id="UP000011560"/>
    </source>
</evidence>
<dbReference type="GO" id="GO:0016491">
    <property type="term" value="F:oxidoreductase activity"/>
    <property type="evidence" value="ECO:0007669"/>
    <property type="project" value="InterPro"/>
</dbReference>
<comment type="catalytic activity">
    <reaction evidence="7">
        <text>4 Cu(+) + O2 + 4 H(+) = 4 Cu(2+) + 2 H2O</text>
        <dbReference type="Rhea" id="RHEA:30083"/>
        <dbReference type="ChEBI" id="CHEBI:15377"/>
        <dbReference type="ChEBI" id="CHEBI:15378"/>
        <dbReference type="ChEBI" id="CHEBI:15379"/>
        <dbReference type="ChEBI" id="CHEBI:29036"/>
        <dbReference type="ChEBI" id="CHEBI:49552"/>
        <dbReference type="EC" id="1.16.3.4"/>
    </reaction>
    <physiologicalReaction direction="left-to-right" evidence="7">
        <dbReference type="Rhea" id="RHEA:30084"/>
    </physiologicalReaction>
</comment>
<dbReference type="InterPro" id="IPR002355">
    <property type="entry name" value="Cu_oxidase_Cu_BS"/>
</dbReference>
<evidence type="ECO:0000256" key="7">
    <source>
        <dbReference type="ARBA" id="ARBA00048092"/>
    </source>
</evidence>
<dbReference type="InterPro" id="IPR045087">
    <property type="entry name" value="Cu-oxidase_fam"/>
</dbReference>
<evidence type="ECO:0000256" key="3">
    <source>
        <dbReference type="ARBA" id="ARBA00038978"/>
    </source>
</evidence>
<feature type="region of interest" description="Disordered" evidence="8">
    <location>
        <begin position="410"/>
        <end position="434"/>
    </location>
</feature>
<name>M0BG40_9EURY</name>
<proteinExistence type="predicted"/>
<keyword evidence="11" id="KW-1185">Reference proteome</keyword>